<accession>A0ABY5AKZ1</accession>
<evidence type="ECO:0000256" key="2">
    <source>
        <dbReference type="ARBA" id="ARBA00022603"/>
    </source>
</evidence>
<dbReference type="Gene3D" id="3.40.50.10090">
    <property type="match status" value="2"/>
</dbReference>
<reference evidence="9" key="1">
    <citation type="submission" date="2022-06" db="EMBL/GenBank/DDBJ databases">
        <title>Genome sequence of Phormidium yuhuli AB48 isolated from an industrial photobioreactor environment.</title>
        <authorList>
            <person name="Qiu Y."/>
            <person name="Noonan A.J.C."/>
            <person name="Dofher K."/>
            <person name="Koch M."/>
            <person name="Kieft B."/>
            <person name="Lin X."/>
            <person name="Ziels R.M."/>
            <person name="Hallam S.J."/>
        </authorList>
    </citation>
    <scope>NUCLEOTIDE SEQUENCE</scope>
    <source>
        <strain evidence="9">AB48</strain>
    </source>
</reference>
<dbReference type="InterPro" id="IPR036108">
    <property type="entry name" value="4pyrrol_syn_uPrphyn_synt_sf"/>
</dbReference>
<evidence type="ECO:0000256" key="3">
    <source>
        <dbReference type="ARBA" id="ARBA00022679"/>
    </source>
</evidence>
<gene>
    <name evidence="9" type="primary">cobA</name>
    <name evidence="9" type="ORF">NEA10_11420</name>
</gene>
<keyword evidence="4" id="KW-0949">S-adenosyl-L-methionine</keyword>
<feature type="domain" description="Tetrapyrrole biosynthesis uroporphyrinogen III synthase" evidence="8">
    <location>
        <begin position="277"/>
        <end position="501"/>
    </location>
</feature>
<dbReference type="InterPro" id="IPR014777">
    <property type="entry name" value="4pyrrole_Mease_sub1"/>
</dbReference>
<feature type="domain" description="Tetrapyrrole methylase" evidence="7">
    <location>
        <begin position="14"/>
        <end position="220"/>
    </location>
</feature>
<dbReference type="PROSITE" id="PS00840">
    <property type="entry name" value="SUMT_2"/>
    <property type="match status" value="1"/>
</dbReference>
<organism evidence="9 10">
    <name type="scientific">Phormidium yuhuli AB48</name>
    <dbReference type="NCBI Taxonomy" id="2940671"/>
    <lineage>
        <taxon>Bacteria</taxon>
        <taxon>Bacillati</taxon>
        <taxon>Cyanobacteriota</taxon>
        <taxon>Cyanophyceae</taxon>
        <taxon>Oscillatoriophycideae</taxon>
        <taxon>Oscillatoriales</taxon>
        <taxon>Oscillatoriaceae</taxon>
        <taxon>Phormidium</taxon>
        <taxon>Phormidium yuhuli</taxon>
    </lineage>
</organism>
<keyword evidence="2 6" id="KW-0489">Methyltransferase</keyword>
<dbReference type="InterPro" id="IPR006366">
    <property type="entry name" value="CobA/CysG_C"/>
</dbReference>
<dbReference type="SUPFAM" id="SSF53790">
    <property type="entry name" value="Tetrapyrrole methylase"/>
    <property type="match status" value="1"/>
</dbReference>
<keyword evidence="10" id="KW-1185">Reference proteome</keyword>
<dbReference type="InterPro" id="IPR035996">
    <property type="entry name" value="4pyrrol_Methylase_sf"/>
</dbReference>
<name>A0ABY5AKZ1_9CYAN</name>
<dbReference type="GO" id="GO:0032259">
    <property type="term" value="P:methylation"/>
    <property type="evidence" value="ECO:0007669"/>
    <property type="project" value="UniProtKB-KW"/>
</dbReference>
<dbReference type="InterPro" id="IPR003043">
    <property type="entry name" value="Uropor_MeTrfase_CS"/>
</dbReference>
<dbReference type="PANTHER" id="PTHR45790">
    <property type="entry name" value="SIROHEME SYNTHASE-RELATED"/>
    <property type="match status" value="1"/>
</dbReference>
<dbReference type="InterPro" id="IPR050161">
    <property type="entry name" value="Siro_Cobalamin_biosynth"/>
</dbReference>
<dbReference type="CDD" id="cd11642">
    <property type="entry name" value="SUMT"/>
    <property type="match status" value="1"/>
</dbReference>
<evidence type="ECO:0000313" key="10">
    <source>
        <dbReference type="Proteomes" id="UP001056708"/>
    </source>
</evidence>
<dbReference type="InterPro" id="IPR003754">
    <property type="entry name" value="4pyrrol_synth_uPrphyn_synth"/>
</dbReference>
<comment type="similarity">
    <text evidence="6">Belongs to the precorrin methyltransferase family.</text>
</comment>
<dbReference type="Gene3D" id="3.40.1010.10">
    <property type="entry name" value="Cobalt-precorrin-4 Transmethylase, Domain 1"/>
    <property type="match status" value="1"/>
</dbReference>
<dbReference type="PANTHER" id="PTHR45790:SF3">
    <property type="entry name" value="S-ADENOSYL-L-METHIONINE-DEPENDENT UROPORPHYRINOGEN III METHYLTRANSFERASE, CHLOROPLASTIC"/>
    <property type="match status" value="1"/>
</dbReference>
<proteinExistence type="inferred from homology"/>
<dbReference type="InterPro" id="IPR000878">
    <property type="entry name" value="4pyrrol_Mease"/>
</dbReference>
<evidence type="ECO:0000259" key="7">
    <source>
        <dbReference type="Pfam" id="PF00590"/>
    </source>
</evidence>
<dbReference type="SUPFAM" id="SSF69618">
    <property type="entry name" value="HemD-like"/>
    <property type="match status" value="1"/>
</dbReference>
<dbReference type="EC" id="2.1.1.107" evidence="1"/>
<dbReference type="NCBIfam" id="TIGR01469">
    <property type="entry name" value="cobA_cysG_Cterm"/>
    <property type="match status" value="1"/>
</dbReference>
<dbReference type="Pfam" id="PF02602">
    <property type="entry name" value="HEM4"/>
    <property type="match status" value="1"/>
</dbReference>
<protein>
    <recommendedName>
        <fullName evidence="1">uroporphyrinogen-III C-methyltransferase</fullName>
        <ecNumber evidence="1">2.1.1.107</ecNumber>
    </recommendedName>
</protein>
<dbReference type="InterPro" id="IPR014776">
    <property type="entry name" value="4pyrrole_Mease_sub2"/>
</dbReference>
<dbReference type="NCBIfam" id="NF004790">
    <property type="entry name" value="PRK06136.1"/>
    <property type="match status" value="1"/>
</dbReference>
<evidence type="ECO:0000256" key="5">
    <source>
        <dbReference type="ARBA" id="ARBA00023244"/>
    </source>
</evidence>
<evidence type="ECO:0000256" key="6">
    <source>
        <dbReference type="RuleBase" id="RU003960"/>
    </source>
</evidence>
<dbReference type="CDD" id="cd06578">
    <property type="entry name" value="HemD"/>
    <property type="match status" value="1"/>
</dbReference>
<evidence type="ECO:0000313" key="9">
    <source>
        <dbReference type="EMBL" id="USR89500.1"/>
    </source>
</evidence>
<keyword evidence="3 6" id="KW-0808">Transferase</keyword>
<dbReference type="EMBL" id="CP098611">
    <property type="protein sequence ID" value="USR89500.1"/>
    <property type="molecule type" value="Genomic_DNA"/>
</dbReference>
<dbReference type="Proteomes" id="UP001056708">
    <property type="component" value="Chromosome"/>
</dbReference>
<dbReference type="GO" id="GO:0004851">
    <property type="term" value="F:uroporphyrin-III C-methyltransferase activity"/>
    <property type="evidence" value="ECO:0007669"/>
    <property type="project" value="UniProtKB-EC"/>
</dbReference>
<evidence type="ECO:0000256" key="1">
    <source>
        <dbReference type="ARBA" id="ARBA00012162"/>
    </source>
</evidence>
<sequence>MGSLESRPQVSLGKVYLVGAGVGDAKYLTQRGRQVLAQAEVLIYDALADYRLLELVPDACLCLDMGKRGGQPSPTQGEIDRLLVAYCGQGRRVVRLKAGDPFIFGRSTSELRALRGANCPVEVVPGISSALAAPLLAGIPLTDNECSRGFGVFTGHDLAALDWLALARLPTVVFLMAGRNLGAICQELINHGKLPNTLVAMIRACGRPEQRVWTATLETIDRQTQGEKRSPTVIVIGEVVSLRDCFGETVMVASKMGLQGKTILVTRSTGQSSDFCDRLQGHGAIPLSTPALEIVPPSSWHAVDGAIAQLKQVDWLILTSSNGVEFFLDRLLALGQDLRSLAHLKIAVVGKKTAHVLKQRGLTPDFIPPDFIADSLVERFPESVEGKTLLFPRVETGGRDVLVRQFREAGAKVLEVPAYESRCPEQLDPQALAALRQGRVDVVTFASSKTVRNFAQLVERVGDISLEGVAIASIGPQTSRSCQQAWGRCDIEAKEFTIEGLEQALLHWAIA</sequence>
<evidence type="ECO:0000259" key="8">
    <source>
        <dbReference type="Pfam" id="PF02602"/>
    </source>
</evidence>
<dbReference type="RefSeq" id="WP_252660089.1">
    <property type="nucleotide sequence ID" value="NZ_CP098611.1"/>
</dbReference>
<evidence type="ECO:0000256" key="4">
    <source>
        <dbReference type="ARBA" id="ARBA00022691"/>
    </source>
</evidence>
<keyword evidence="5" id="KW-0627">Porphyrin biosynthesis</keyword>
<dbReference type="Pfam" id="PF00590">
    <property type="entry name" value="TP_methylase"/>
    <property type="match status" value="1"/>
</dbReference>
<dbReference type="Gene3D" id="3.30.950.10">
    <property type="entry name" value="Methyltransferase, Cobalt-precorrin-4 Transmethylase, Domain 2"/>
    <property type="match status" value="1"/>
</dbReference>